<sequence length="188" mass="20937">MGQDSIVWHPLVIPWNRVAWHPLLDPLDKAVRPLLAAVQRRRRERRPSQPQASRPTGRVLLRHDEERAMTSQRPNRGSVTPNERGRGGTRWASDCRAEIARGQKHLNAGTGECAVCGDYSSTPSLMFAIKGALAVPVHALVSRGPFSPLNEGARHRRLVISLAPPQRCRYPDRATRPKPTASLPYPCI</sequence>
<name>A0AAD7RI46_9TELE</name>
<dbReference type="EMBL" id="JAINUG010000269">
    <property type="protein sequence ID" value="KAJ8384573.1"/>
    <property type="molecule type" value="Genomic_DNA"/>
</dbReference>
<reference evidence="2" key="1">
    <citation type="journal article" date="2023" name="Science">
        <title>Genome structures resolve the early diversification of teleost fishes.</title>
        <authorList>
            <person name="Parey E."/>
            <person name="Louis A."/>
            <person name="Montfort J."/>
            <person name="Bouchez O."/>
            <person name="Roques C."/>
            <person name="Iampietro C."/>
            <person name="Lluch J."/>
            <person name="Castinel A."/>
            <person name="Donnadieu C."/>
            <person name="Desvignes T."/>
            <person name="Floi Bucao C."/>
            <person name="Jouanno E."/>
            <person name="Wen M."/>
            <person name="Mejri S."/>
            <person name="Dirks R."/>
            <person name="Jansen H."/>
            <person name="Henkel C."/>
            <person name="Chen W.J."/>
            <person name="Zahm M."/>
            <person name="Cabau C."/>
            <person name="Klopp C."/>
            <person name="Thompson A.W."/>
            <person name="Robinson-Rechavi M."/>
            <person name="Braasch I."/>
            <person name="Lecointre G."/>
            <person name="Bobe J."/>
            <person name="Postlethwait J.H."/>
            <person name="Berthelot C."/>
            <person name="Roest Crollius H."/>
            <person name="Guiguen Y."/>
        </authorList>
    </citation>
    <scope>NUCLEOTIDE SEQUENCE</scope>
    <source>
        <strain evidence="2">NC1722</strain>
    </source>
</reference>
<feature type="region of interest" description="Disordered" evidence="1">
    <location>
        <begin position="40"/>
        <end position="91"/>
    </location>
</feature>
<accession>A0AAD7RI46</accession>
<feature type="region of interest" description="Disordered" evidence="1">
    <location>
        <begin position="169"/>
        <end position="188"/>
    </location>
</feature>
<evidence type="ECO:0000256" key="1">
    <source>
        <dbReference type="SAM" id="MobiDB-lite"/>
    </source>
</evidence>
<keyword evidence="3" id="KW-1185">Reference proteome</keyword>
<comment type="caution">
    <text evidence="2">The sequence shown here is derived from an EMBL/GenBank/DDBJ whole genome shotgun (WGS) entry which is preliminary data.</text>
</comment>
<dbReference type="Proteomes" id="UP001221898">
    <property type="component" value="Unassembled WGS sequence"/>
</dbReference>
<feature type="compositionally biased region" description="Polar residues" evidence="1">
    <location>
        <begin position="69"/>
        <end position="81"/>
    </location>
</feature>
<evidence type="ECO:0000313" key="3">
    <source>
        <dbReference type="Proteomes" id="UP001221898"/>
    </source>
</evidence>
<proteinExistence type="predicted"/>
<protein>
    <submittedName>
        <fullName evidence="2">Uncharacterized protein</fullName>
    </submittedName>
</protein>
<organism evidence="2 3">
    <name type="scientific">Aldrovandia affinis</name>
    <dbReference type="NCBI Taxonomy" id="143900"/>
    <lineage>
        <taxon>Eukaryota</taxon>
        <taxon>Metazoa</taxon>
        <taxon>Chordata</taxon>
        <taxon>Craniata</taxon>
        <taxon>Vertebrata</taxon>
        <taxon>Euteleostomi</taxon>
        <taxon>Actinopterygii</taxon>
        <taxon>Neopterygii</taxon>
        <taxon>Teleostei</taxon>
        <taxon>Notacanthiformes</taxon>
        <taxon>Halosauridae</taxon>
        <taxon>Aldrovandia</taxon>
    </lineage>
</organism>
<gene>
    <name evidence="2" type="ORF">AAFF_G00201060</name>
</gene>
<dbReference type="AlphaFoldDB" id="A0AAD7RI46"/>
<evidence type="ECO:0000313" key="2">
    <source>
        <dbReference type="EMBL" id="KAJ8384573.1"/>
    </source>
</evidence>